<evidence type="ECO:0000313" key="1">
    <source>
        <dbReference type="Proteomes" id="UP000095285"/>
    </source>
</evidence>
<dbReference type="Proteomes" id="UP000095285">
    <property type="component" value="Unassembled WGS sequence"/>
</dbReference>
<keyword evidence="1" id="KW-1185">Reference proteome</keyword>
<reference evidence="2" key="2">
    <citation type="submission" date="2016-11" db="UniProtKB">
        <authorList>
            <consortium name="WormBaseParasite"/>
        </authorList>
    </citation>
    <scope>IDENTIFICATION</scope>
</reference>
<sequence length="49" mass="5503">MTIRYCGQGQALHGQQSVECDSSSSSENILPATEYYAYILVHSIFNWFG</sequence>
<organism evidence="1 2">
    <name type="scientific">Loa loa</name>
    <name type="common">Eye worm</name>
    <name type="synonym">Filaria loa</name>
    <dbReference type="NCBI Taxonomy" id="7209"/>
    <lineage>
        <taxon>Eukaryota</taxon>
        <taxon>Metazoa</taxon>
        <taxon>Ecdysozoa</taxon>
        <taxon>Nematoda</taxon>
        <taxon>Chromadorea</taxon>
        <taxon>Rhabditida</taxon>
        <taxon>Spirurina</taxon>
        <taxon>Spiruromorpha</taxon>
        <taxon>Filarioidea</taxon>
        <taxon>Onchocercidae</taxon>
        <taxon>Loa</taxon>
    </lineage>
</organism>
<dbReference type="AlphaFoldDB" id="A0A1I7VKR4"/>
<name>A0A1I7VKR4_LOALO</name>
<evidence type="ECO:0000313" key="2">
    <source>
        <dbReference type="WBParaSite" id="EN70_365"/>
    </source>
</evidence>
<reference evidence="1" key="1">
    <citation type="submission" date="2012-04" db="EMBL/GenBank/DDBJ databases">
        <title>The Genome Sequence of Loa loa.</title>
        <authorList>
            <consortium name="The Broad Institute Genome Sequencing Platform"/>
            <consortium name="Broad Institute Genome Sequencing Center for Infectious Disease"/>
            <person name="Nutman T.B."/>
            <person name="Fink D.L."/>
            <person name="Russ C."/>
            <person name="Young S."/>
            <person name="Zeng Q."/>
            <person name="Gargeya S."/>
            <person name="Alvarado L."/>
            <person name="Berlin A."/>
            <person name="Chapman S.B."/>
            <person name="Chen Z."/>
            <person name="Freedman E."/>
            <person name="Gellesch M."/>
            <person name="Goldberg J."/>
            <person name="Griggs A."/>
            <person name="Gujja S."/>
            <person name="Heilman E.R."/>
            <person name="Heiman D."/>
            <person name="Howarth C."/>
            <person name="Mehta T."/>
            <person name="Neiman D."/>
            <person name="Pearson M."/>
            <person name="Roberts A."/>
            <person name="Saif S."/>
            <person name="Shea T."/>
            <person name="Shenoy N."/>
            <person name="Sisk P."/>
            <person name="Stolte C."/>
            <person name="Sykes S."/>
            <person name="White J."/>
            <person name="Yandava C."/>
            <person name="Haas B."/>
            <person name="Henn M.R."/>
            <person name="Nusbaum C."/>
            <person name="Birren B."/>
        </authorList>
    </citation>
    <scope>NUCLEOTIDE SEQUENCE [LARGE SCALE GENOMIC DNA]</scope>
</reference>
<accession>A0A1I7VKR4</accession>
<dbReference type="WBParaSite" id="EN70_365">
    <property type="protein sequence ID" value="EN70_365"/>
    <property type="gene ID" value="EN70_365"/>
</dbReference>
<protein>
    <submittedName>
        <fullName evidence="2">Ovule protein</fullName>
    </submittedName>
</protein>
<proteinExistence type="predicted"/>